<dbReference type="GO" id="GO:0000329">
    <property type="term" value="C:fungal-type vacuole membrane"/>
    <property type="evidence" value="ECO:0007669"/>
    <property type="project" value="TreeGrafter"/>
</dbReference>
<accession>A0AAF0EIU9</accession>
<comment type="similarity">
    <text evidence="7">Belongs to the PI3/PI4-kinase family.</text>
</comment>
<dbReference type="GO" id="GO:0005886">
    <property type="term" value="C:plasma membrane"/>
    <property type="evidence" value="ECO:0007669"/>
    <property type="project" value="UniProtKB-SubCell"/>
</dbReference>
<dbReference type="Proteomes" id="UP001213623">
    <property type="component" value="Chromosome 2"/>
</dbReference>
<keyword evidence="11" id="KW-1185">Reference proteome</keyword>
<evidence type="ECO:0000259" key="9">
    <source>
        <dbReference type="Pfam" id="PF00454"/>
    </source>
</evidence>
<sequence length="641" mass="73191">MPPQHAGGVDENTPLLTSVATSQQSPDPAFVLRHEFKVHDYARRFAPARYLLSMFEPRTEGRSVYASSSQEMDDSEFFDMVVRVRNAIQSGTNPRMISLGTSGSYIVYERSESGPRMAGVFKPMDEEPYGNLKYVYTCLSGPKRVFLRKYLWWAMGRPCLIPNFSYLSEVGASFLDDRLGLNLVPKTRLVGLVSTSFHYLYKDRKNWERFGKPLPIKVGSLQQFLHGYENASQFFQRHTLPGRPKALMERDLSEEQEAHRLSRRKQGARLRMFFIALKRLFLCRYGPGPYGSDEPSGQDVESSCQVGSAEYPRAEMRLPEPPFQWNEDTFHDLRMELEKLILLDILMRNTDRGLDNFMIRYNPSPSAGEGRIKIGAIDNSLSFPHQHPQGLRDYPYGWLYLPAGLIGQPFSVQTRQLFLPKLTDPVWWAGTIEGLRRIFSQDIHFNERIFQNQMDLMRGQGWNIVQSLLSLQDGPIELCARQKYMVRSTVQMMSNAELSKHTVVDLVHGSISFPQNDHQSVSTNRTFTAPQATDISKPKQSLGASKMPLASSMPNTATLLVSSPSEREYNRAIDIVERMEKAMRKQGERAKSDETNTRELKPSQRMQPLDLAVTPKVLTHTTPVLVETLEPVTRRAWLSSY</sequence>
<keyword evidence="6" id="KW-0472">Membrane</keyword>
<dbReference type="GO" id="GO:0007030">
    <property type="term" value="P:Golgi organization"/>
    <property type="evidence" value="ECO:0007669"/>
    <property type="project" value="TreeGrafter"/>
</dbReference>
<dbReference type="EMBL" id="CP119893">
    <property type="protein sequence ID" value="WFD26464.1"/>
    <property type="molecule type" value="Genomic_DNA"/>
</dbReference>
<dbReference type="InterPro" id="IPR000403">
    <property type="entry name" value="PI3/4_kinase_cat_dom"/>
</dbReference>
<evidence type="ECO:0000256" key="5">
    <source>
        <dbReference type="ARBA" id="ARBA00022840"/>
    </source>
</evidence>
<keyword evidence="2 7" id="KW-0808">Transferase</keyword>
<organism evidence="10 11">
    <name type="scientific">Malassezia nana</name>
    <dbReference type="NCBI Taxonomy" id="180528"/>
    <lineage>
        <taxon>Eukaryota</taxon>
        <taxon>Fungi</taxon>
        <taxon>Dikarya</taxon>
        <taxon>Basidiomycota</taxon>
        <taxon>Ustilaginomycotina</taxon>
        <taxon>Malasseziomycetes</taxon>
        <taxon>Malasseziales</taxon>
        <taxon>Malasseziaceae</taxon>
        <taxon>Malassezia</taxon>
    </lineage>
</organism>
<dbReference type="InterPro" id="IPR039756">
    <property type="entry name" value="Lsb6/PI4K2"/>
</dbReference>
<evidence type="ECO:0000256" key="6">
    <source>
        <dbReference type="ARBA" id="ARBA00023136"/>
    </source>
</evidence>
<evidence type="ECO:0000256" key="7">
    <source>
        <dbReference type="RuleBase" id="RU367084"/>
    </source>
</evidence>
<dbReference type="GO" id="GO:0005524">
    <property type="term" value="F:ATP binding"/>
    <property type="evidence" value="ECO:0007669"/>
    <property type="project" value="UniProtKB-UniRule"/>
</dbReference>
<protein>
    <recommendedName>
        <fullName evidence="7">Phosphatidylinositol 4-kinase</fullName>
        <ecNumber evidence="7">2.7.1.67</ecNumber>
    </recommendedName>
</protein>
<comment type="subcellular location">
    <subcellularLocation>
        <location evidence="7">Cell membrane</location>
        <topology evidence="7">Peripheral membrane protein</topology>
    </subcellularLocation>
    <subcellularLocation>
        <location evidence="7">Vacuole membrane</location>
        <topology evidence="7">Peripheral membrane protein</topology>
    </subcellularLocation>
</comment>
<name>A0AAF0EIU9_9BASI</name>
<dbReference type="EC" id="2.7.1.67" evidence="7"/>
<dbReference type="Pfam" id="PF00454">
    <property type="entry name" value="PI3_PI4_kinase"/>
    <property type="match status" value="1"/>
</dbReference>
<feature type="domain" description="PI3K/PI4K catalytic" evidence="9">
    <location>
        <begin position="336"/>
        <end position="451"/>
    </location>
</feature>
<keyword evidence="3 7" id="KW-0547">Nucleotide-binding</keyword>
<evidence type="ECO:0000256" key="3">
    <source>
        <dbReference type="ARBA" id="ARBA00022741"/>
    </source>
</evidence>
<dbReference type="PANTHER" id="PTHR12865:SF1">
    <property type="entry name" value="PHOSPHATIDYLINOSITOL 4-KINASE TYPE 2"/>
    <property type="match status" value="1"/>
</dbReference>
<evidence type="ECO:0000256" key="4">
    <source>
        <dbReference type="ARBA" id="ARBA00022777"/>
    </source>
</evidence>
<evidence type="ECO:0000256" key="2">
    <source>
        <dbReference type="ARBA" id="ARBA00022679"/>
    </source>
</evidence>
<dbReference type="PANTHER" id="PTHR12865">
    <property type="entry name" value="PHOSPHATIDYLINOSITOL 4-KINASE TYPE-II"/>
    <property type="match status" value="1"/>
</dbReference>
<feature type="compositionally biased region" description="Basic and acidic residues" evidence="8">
    <location>
        <begin position="582"/>
        <end position="602"/>
    </location>
</feature>
<dbReference type="GO" id="GO:0005768">
    <property type="term" value="C:endosome"/>
    <property type="evidence" value="ECO:0007669"/>
    <property type="project" value="UniProtKB-UniRule"/>
</dbReference>
<dbReference type="AlphaFoldDB" id="A0AAF0EIU9"/>
<keyword evidence="1 7" id="KW-1003">Cell membrane</keyword>
<evidence type="ECO:0000256" key="8">
    <source>
        <dbReference type="SAM" id="MobiDB-lite"/>
    </source>
</evidence>
<reference evidence="10" key="1">
    <citation type="submission" date="2023-03" db="EMBL/GenBank/DDBJ databases">
        <title>Mating type loci evolution in Malassezia.</title>
        <authorList>
            <person name="Coelho M.A."/>
        </authorList>
    </citation>
    <scope>NUCLEOTIDE SEQUENCE</scope>
    <source>
        <strain evidence="10">CBS 9557</strain>
    </source>
</reference>
<gene>
    <name evidence="10" type="primary">lsb6</name>
    <name evidence="10" type="ORF">MNAN1_001447</name>
</gene>
<evidence type="ECO:0000313" key="10">
    <source>
        <dbReference type="EMBL" id="WFD26464.1"/>
    </source>
</evidence>
<evidence type="ECO:0000313" key="11">
    <source>
        <dbReference type="Proteomes" id="UP001213623"/>
    </source>
</evidence>
<evidence type="ECO:0000256" key="1">
    <source>
        <dbReference type="ARBA" id="ARBA00022475"/>
    </source>
</evidence>
<dbReference type="GO" id="GO:0007032">
    <property type="term" value="P:endosome organization"/>
    <property type="evidence" value="ECO:0007669"/>
    <property type="project" value="TreeGrafter"/>
</dbReference>
<dbReference type="GO" id="GO:0046854">
    <property type="term" value="P:phosphatidylinositol phosphate biosynthetic process"/>
    <property type="evidence" value="ECO:0007669"/>
    <property type="project" value="UniProtKB-UniRule"/>
</dbReference>
<proteinExistence type="inferred from homology"/>
<comment type="cofactor">
    <cofactor evidence="7">
        <name>Mg(2+)</name>
        <dbReference type="ChEBI" id="CHEBI:18420"/>
    </cofactor>
    <cofactor evidence="7">
        <name>Mn(2+)</name>
        <dbReference type="ChEBI" id="CHEBI:29035"/>
    </cofactor>
</comment>
<comment type="catalytic activity">
    <reaction evidence="7">
        <text>a 1,2-diacyl-sn-glycero-3-phospho-(1D-myo-inositol) + ATP = a 1,2-diacyl-sn-glycero-3-phospho-(1D-myo-inositol 4-phosphate) + ADP + H(+)</text>
        <dbReference type="Rhea" id="RHEA:19877"/>
        <dbReference type="ChEBI" id="CHEBI:15378"/>
        <dbReference type="ChEBI" id="CHEBI:30616"/>
        <dbReference type="ChEBI" id="CHEBI:57880"/>
        <dbReference type="ChEBI" id="CHEBI:58178"/>
        <dbReference type="ChEBI" id="CHEBI:456216"/>
        <dbReference type="EC" id="2.7.1.67"/>
    </reaction>
</comment>
<feature type="region of interest" description="Disordered" evidence="8">
    <location>
        <begin position="582"/>
        <end position="603"/>
    </location>
</feature>
<keyword evidence="4 7" id="KW-0418">Kinase</keyword>
<dbReference type="GO" id="GO:0004430">
    <property type="term" value="F:1-phosphatidylinositol 4-kinase activity"/>
    <property type="evidence" value="ECO:0007669"/>
    <property type="project" value="UniProtKB-UniRule"/>
</dbReference>
<keyword evidence="5 7" id="KW-0067">ATP-binding</keyword>
<dbReference type="GO" id="GO:0005802">
    <property type="term" value="C:trans-Golgi network"/>
    <property type="evidence" value="ECO:0007669"/>
    <property type="project" value="TreeGrafter"/>
</dbReference>